<proteinExistence type="predicted"/>
<dbReference type="RefSeq" id="WP_154669227.1">
    <property type="nucleotide sequence ID" value="NZ_CAAAIY010000002.1"/>
</dbReference>
<organism evidence="1 2">
    <name type="scientific">Legionella bozemanae</name>
    <name type="common">Fluoribacter bozemanae</name>
    <dbReference type="NCBI Taxonomy" id="447"/>
    <lineage>
        <taxon>Bacteria</taxon>
        <taxon>Pseudomonadati</taxon>
        <taxon>Pseudomonadota</taxon>
        <taxon>Gammaproteobacteria</taxon>
        <taxon>Legionellales</taxon>
        <taxon>Legionellaceae</taxon>
        <taxon>Legionella</taxon>
    </lineage>
</organism>
<keyword evidence="2" id="KW-1185">Reference proteome</keyword>
<accession>A0A0W0RJS1</accession>
<gene>
    <name evidence="1" type="ORF">Lboz_2892</name>
</gene>
<evidence type="ECO:0000313" key="1">
    <source>
        <dbReference type="EMBL" id="KTC71315.1"/>
    </source>
</evidence>
<name>A0A0W0RJS1_LEGBO</name>
<dbReference type="AlphaFoldDB" id="A0A0W0RJS1"/>
<sequence>MYIKREERKTKEASSSPANKFFEVDFIKNTVNSKSGYMSSAQLFEKLQSRSG</sequence>
<dbReference type="Proteomes" id="UP000054695">
    <property type="component" value="Unassembled WGS sequence"/>
</dbReference>
<dbReference type="PATRIC" id="fig|447.4.peg.3078"/>
<reference evidence="1 2" key="1">
    <citation type="submission" date="2015-11" db="EMBL/GenBank/DDBJ databases">
        <title>Genomic analysis of 38 Legionella species identifies large and diverse effector repertoires.</title>
        <authorList>
            <person name="Burstein D."/>
            <person name="Amaro F."/>
            <person name="Zusman T."/>
            <person name="Lifshitz Z."/>
            <person name="Cohen O."/>
            <person name="Gilbert J.A."/>
            <person name="Pupko T."/>
            <person name="Shuman H.A."/>
            <person name="Segal G."/>
        </authorList>
    </citation>
    <scope>NUCLEOTIDE SEQUENCE [LARGE SCALE GENOMIC DNA]</scope>
    <source>
        <strain evidence="1 2">WIGA</strain>
    </source>
</reference>
<evidence type="ECO:0000313" key="2">
    <source>
        <dbReference type="Proteomes" id="UP000054695"/>
    </source>
</evidence>
<comment type="caution">
    <text evidence="1">The sequence shown here is derived from an EMBL/GenBank/DDBJ whole genome shotgun (WGS) entry which is preliminary data.</text>
</comment>
<protein>
    <submittedName>
        <fullName evidence="1">Uncharacterized protein</fullName>
    </submittedName>
</protein>
<dbReference type="EMBL" id="LNXU01000032">
    <property type="protein sequence ID" value="KTC71315.1"/>
    <property type="molecule type" value="Genomic_DNA"/>
</dbReference>